<protein>
    <submittedName>
        <fullName evidence="1">Uncharacterized protein</fullName>
    </submittedName>
</protein>
<reference evidence="1 2" key="1">
    <citation type="submission" date="2019-01" db="EMBL/GenBank/DDBJ databases">
        <title>Draft genome sequences of three monokaryotic isolates of the white-rot basidiomycete fungus Dichomitus squalens.</title>
        <authorList>
            <consortium name="DOE Joint Genome Institute"/>
            <person name="Lopez S.C."/>
            <person name="Andreopoulos B."/>
            <person name="Pangilinan J."/>
            <person name="Lipzen A."/>
            <person name="Riley R."/>
            <person name="Ahrendt S."/>
            <person name="Ng V."/>
            <person name="Barry K."/>
            <person name="Daum C."/>
            <person name="Grigoriev I.V."/>
            <person name="Hilden K.S."/>
            <person name="Makela M.R."/>
            <person name="de Vries R.P."/>
        </authorList>
    </citation>
    <scope>NUCLEOTIDE SEQUENCE [LARGE SCALE GENOMIC DNA]</scope>
    <source>
        <strain evidence="1 2">CBS 464.89</strain>
    </source>
</reference>
<gene>
    <name evidence="1" type="ORF">BD310DRAFT_683735</name>
</gene>
<proteinExistence type="predicted"/>
<sequence>MLLRSSSFAFAACVSRSGFISANHRRVLADCVILCAVSSARSTRAAPLRVRHEHVMDIPLNLSCCMIPHMRASTLNRRRPGFHTPPAFNHLRQLLCRYQCTPLDFLIPHLPRRQSPLHSQSQTHVRNVYSFIRGYRNAAY</sequence>
<accession>A0A4Q9PMQ0</accession>
<dbReference type="AlphaFoldDB" id="A0A4Q9PMQ0"/>
<keyword evidence="2" id="KW-1185">Reference proteome</keyword>
<evidence type="ECO:0000313" key="2">
    <source>
        <dbReference type="Proteomes" id="UP000292082"/>
    </source>
</evidence>
<organism evidence="1 2">
    <name type="scientific">Dichomitus squalens</name>
    <dbReference type="NCBI Taxonomy" id="114155"/>
    <lineage>
        <taxon>Eukaryota</taxon>
        <taxon>Fungi</taxon>
        <taxon>Dikarya</taxon>
        <taxon>Basidiomycota</taxon>
        <taxon>Agaricomycotina</taxon>
        <taxon>Agaricomycetes</taxon>
        <taxon>Polyporales</taxon>
        <taxon>Polyporaceae</taxon>
        <taxon>Dichomitus</taxon>
    </lineage>
</organism>
<evidence type="ECO:0000313" key="1">
    <source>
        <dbReference type="EMBL" id="TBU55532.1"/>
    </source>
</evidence>
<dbReference type="Proteomes" id="UP000292082">
    <property type="component" value="Unassembled WGS sequence"/>
</dbReference>
<name>A0A4Q9PMQ0_9APHY</name>
<dbReference type="EMBL" id="ML145167">
    <property type="protein sequence ID" value="TBU55532.1"/>
    <property type="molecule type" value="Genomic_DNA"/>
</dbReference>